<dbReference type="PROSITE" id="PS50928">
    <property type="entry name" value="ABC_TM1"/>
    <property type="match status" value="1"/>
</dbReference>
<feature type="transmembrane region" description="Helical" evidence="9">
    <location>
        <begin position="252"/>
        <end position="271"/>
    </location>
</feature>
<dbReference type="GO" id="GO:0006865">
    <property type="term" value="P:amino acid transport"/>
    <property type="evidence" value="ECO:0007669"/>
    <property type="project" value="UniProtKB-KW"/>
</dbReference>
<dbReference type="InterPro" id="IPR035906">
    <property type="entry name" value="MetI-like_sf"/>
</dbReference>
<evidence type="ECO:0000259" key="10">
    <source>
        <dbReference type="PROSITE" id="PS50928"/>
    </source>
</evidence>
<evidence type="ECO:0000256" key="4">
    <source>
        <dbReference type="ARBA" id="ARBA00022475"/>
    </source>
</evidence>
<dbReference type="Proteomes" id="UP000241808">
    <property type="component" value="Unassembled WGS sequence"/>
</dbReference>
<evidence type="ECO:0000313" key="12">
    <source>
        <dbReference type="Proteomes" id="UP000241808"/>
    </source>
</evidence>
<evidence type="ECO:0000256" key="8">
    <source>
        <dbReference type="ARBA" id="ARBA00023136"/>
    </source>
</evidence>
<dbReference type="EMBL" id="PZZL01000012">
    <property type="protein sequence ID" value="PTM50852.1"/>
    <property type="molecule type" value="Genomic_DNA"/>
</dbReference>
<evidence type="ECO:0000256" key="9">
    <source>
        <dbReference type="RuleBase" id="RU363032"/>
    </source>
</evidence>
<keyword evidence="6" id="KW-0029">Amino-acid transport</keyword>
<evidence type="ECO:0000313" key="11">
    <source>
        <dbReference type="EMBL" id="PTM50852.1"/>
    </source>
</evidence>
<dbReference type="InterPro" id="IPR010065">
    <property type="entry name" value="AA_ABC_transptr_permease_3TM"/>
</dbReference>
<dbReference type="CDD" id="cd06261">
    <property type="entry name" value="TM_PBP2"/>
    <property type="match status" value="1"/>
</dbReference>
<sequence length="384" mass="41377">MTRYFYDKRVREIFWQVALLAGLAAAIVLIVRNASQNMLNAGMATGFDFLWRTSGINVPFVLTSYTPDSNILALLWVGVTNTLVITLFSVIAATLLGFVIGIARLSPNKLLSGLAGAFIEFVRNIPLLFFVLFWYFGVIAALPGPRQSISLFSVAFLNNRGLIVPVATDGSAFRIAALIVVLALIAQLVIAIWAKRRRDATGAIFPVWATGLALLVAVPVIAFGIAAMASSWDVPALRGFNFRGGFVLVPEFVALFAALTTYTAGFIAEIVRGGILSVVKGQWEAAYALGLRPNRALNLVVIPQAMRVMIPPLTSQYLNVLKNSSFGAAIAFPELVSVFVGSALTNTGQAIEIIAITLAIYLVIGLAVSGFMNWYNAKTKLVTR</sequence>
<keyword evidence="8 9" id="KW-0472">Membrane</keyword>
<reference evidence="11 12" key="1">
    <citation type="submission" date="2018-04" db="EMBL/GenBank/DDBJ databases">
        <title>Genomic Encyclopedia of Archaeal and Bacterial Type Strains, Phase II (KMG-II): from individual species to whole genera.</title>
        <authorList>
            <person name="Goeker M."/>
        </authorList>
    </citation>
    <scope>NUCLEOTIDE SEQUENCE [LARGE SCALE GENOMIC DNA]</scope>
    <source>
        <strain evidence="11 12">DSM 25521</strain>
    </source>
</reference>
<keyword evidence="3 9" id="KW-0813">Transport</keyword>
<dbReference type="GO" id="GO:0022857">
    <property type="term" value="F:transmembrane transporter activity"/>
    <property type="evidence" value="ECO:0007669"/>
    <property type="project" value="InterPro"/>
</dbReference>
<comment type="caution">
    <text evidence="11">The sequence shown here is derived from an EMBL/GenBank/DDBJ whole genome shotgun (WGS) entry which is preliminary data.</text>
</comment>
<feature type="domain" description="ABC transmembrane type-1" evidence="10">
    <location>
        <begin position="79"/>
        <end position="372"/>
    </location>
</feature>
<feature type="transmembrane region" description="Helical" evidence="9">
    <location>
        <begin position="326"/>
        <end position="344"/>
    </location>
</feature>
<feature type="transmembrane region" description="Helical" evidence="9">
    <location>
        <begin position="12"/>
        <end position="31"/>
    </location>
</feature>
<accession>A0A2T4YXF4</accession>
<dbReference type="InterPro" id="IPR043429">
    <property type="entry name" value="ArtM/GltK/GlnP/TcyL/YhdX-like"/>
</dbReference>
<feature type="transmembrane region" description="Helical" evidence="9">
    <location>
        <begin position="71"/>
        <end position="100"/>
    </location>
</feature>
<keyword evidence="12" id="KW-1185">Reference proteome</keyword>
<dbReference type="SUPFAM" id="SSF161098">
    <property type="entry name" value="MetI-like"/>
    <property type="match status" value="2"/>
</dbReference>
<dbReference type="Pfam" id="PF00528">
    <property type="entry name" value="BPD_transp_1"/>
    <property type="match status" value="1"/>
</dbReference>
<comment type="subcellular location">
    <subcellularLocation>
        <location evidence="1">Cell inner membrane</location>
        <topology evidence="1">Multi-pass membrane protein</topology>
    </subcellularLocation>
    <subcellularLocation>
        <location evidence="9">Cell membrane</location>
        <topology evidence="9">Multi-pass membrane protein</topology>
    </subcellularLocation>
</comment>
<evidence type="ECO:0000256" key="6">
    <source>
        <dbReference type="ARBA" id="ARBA00022970"/>
    </source>
</evidence>
<name>A0A2T4YXF4_9HYPH</name>
<protein>
    <submittedName>
        <fullName evidence="11">General L-amino acid transport system permease protein</fullName>
    </submittedName>
</protein>
<feature type="transmembrane region" description="Helical" evidence="9">
    <location>
        <begin position="205"/>
        <end position="232"/>
    </location>
</feature>
<dbReference type="NCBIfam" id="TIGR01726">
    <property type="entry name" value="HEQRo_perm_3TM"/>
    <property type="match status" value="1"/>
</dbReference>
<dbReference type="InterPro" id="IPR000515">
    <property type="entry name" value="MetI-like"/>
</dbReference>
<evidence type="ECO:0000256" key="1">
    <source>
        <dbReference type="ARBA" id="ARBA00004429"/>
    </source>
</evidence>
<comment type="similarity">
    <text evidence="2">Belongs to the binding-protein-dependent transport system permease family. HisMQ subfamily.</text>
</comment>
<proteinExistence type="inferred from homology"/>
<evidence type="ECO:0000256" key="2">
    <source>
        <dbReference type="ARBA" id="ARBA00010072"/>
    </source>
</evidence>
<evidence type="ECO:0000256" key="7">
    <source>
        <dbReference type="ARBA" id="ARBA00022989"/>
    </source>
</evidence>
<feature type="transmembrane region" description="Helical" evidence="9">
    <location>
        <begin position="121"/>
        <end position="142"/>
    </location>
</feature>
<feature type="transmembrane region" description="Helical" evidence="9">
    <location>
        <begin position="350"/>
        <end position="375"/>
    </location>
</feature>
<dbReference type="OrthoDB" id="9808531at2"/>
<evidence type="ECO:0000256" key="5">
    <source>
        <dbReference type="ARBA" id="ARBA00022692"/>
    </source>
</evidence>
<evidence type="ECO:0000256" key="3">
    <source>
        <dbReference type="ARBA" id="ARBA00022448"/>
    </source>
</evidence>
<keyword evidence="5 9" id="KW-0812">Transmembrane</keyword>
<keyword evidence="4" id="KW-1003">Cell membrane</keyword>
<dbReference type="RefSeq" id="WP_108179273.1">
    <property type="nucleotide sequence ID" value="NZ_PZZL01000012.1"/>
</dbReference>
<dbReference type="Gene3D" id="1.10.3720.10">
    <property type="entry name" value="MetI-like"/>
    <property type="match status" value="2"/>
</dbReference>
<feature type="transmembrane region" description="Helical" evidence="9">
    <location>
        <begin position="172"/>
        <end position="193"/>
    </location>
</feature>
<gene>
    <name evidence="11" type="ORF">C8P69_11213</name>
</gene>
<keyword evidence="7 9" id="KW-1133">Transmembrane helix</keyword>
<dbReference type="AlphaFoldDB" id="A0A2T4YXF4"/>
<dbReference type="PANTHER" id="PTHR30614">
    <property type="entry name" value="MEMBRANE COMPONENT OF AMINO ACID ABC TRANSPORTER"/>
    <property type="match status" value="1"/>
</dbReference>
<organism evidence="11 12">
    <name type="scientific">Phreatobacter oligotrophus</name>
    <dbReference type="NCBI Taxonomy" id="1122261"/>
    <lineage>
        <taxon>Bacteria</taxon>
        <taxon>Pseudomonadati</taxon>
        <taxon>Pseudomonadota</taxon>
        <taxon>Alphaproteobacteria</taxon>
        <taxon>Hyphomicrobiales</taxon>
        <taxon>Phreatobacteraceae</taxon>
        <taxon>Phreatobacter</taxon>
    </lineage>
</organism>
<dbReference type="GO" id="GO:0043190">
    <property type="term" value="C:ATP-binding cassette (ABC) transporter complex"/>
    <property type="evidence" value="ECO:0007669"/>
    <property type="project" value="InterPro"/>
</dbReference>
<dbReference type="PANTHER" id="PTHR30614:SF37">
    <property type="entry name" value="AMINO-ACID ABC TRANSPORTER PERMEASE PROTEIN YHDX-RELATED"/>
    <property type="match status" value="1"/>
</dbReference>